<evidence type="ECO:0000256" key="6">
    <source>
        <dbReference type="SAM" id="Phobius"/>
    </source>
</evidence>
<protein>
    <submittedName>
        <fullName evidence="8">Type II secretion system protein</fullName>
    </submittedName>
</protein>
<feature type="transmembrane region" description="Helical" evidence="6">
    <location>
        <begin position="82"/>
        <end position="105"/>
    </location>
</feature>
<dbReference type="GO" id="GO:0005886">
    <property type="term" value="C:plasma membrane"/>
    <property type="evidence" value="ECO:0007669"/>
    <property type="project" value="UniProtKB-SubCell"/>
</dbReference>
<evidence type="ECO:0000256" key="4">
    <source>
        <dbReference type="ARBA" id="ARBA00022989"/>
    </source>
</evidence>
<keyword evidence="4 6" id="KW-1133">Transmembrane helix</keyword>
<evidence type="ECO:0000256" key="1">
    <source>
        <dbReference type="ARBA" id="ARBA00004651"/>
    </source>
</evidence>
<evidence type="ECO:0000313" key="8">
    <source>
        <dbReference type="EMBL" id="EFD93164.1"/>
    </source>
</evidence>
<name>D6GUA8_PARA5</name>
<reference evidence="8 9" key="1">
    <citation type="journal article" date="2010" name="Proc. Natl. Acad. Sci. U.S.A.">
        <title>Enigmatic, ultrasmall, uncultivated Archaea.</title>
        <authorList>
            <person name="Baker B.J."/>
            <person name="Comolli L.R."/>
            <person name="Dick G.J."/>
            <person name="Hauser L.J."/>
            <person name="Hyatt D."/>
            <person name="Dill B.D."/>
            <person name="Land M.L."/>
            <person name="Verberkmoes N.C."/>
            <person name="Hettich R.L."/>
            <person name="Banfield J.F."/>
        </authorList>
    </citation>
    <scope>NUCLEOTIDE SEQUENCE [LARGE SCALE GENOMIC DNA]</scope>
</reference>
<keyword evidence="5 6" id="KW-0472">Membrane</keyword>
<sequence length="356" mass="37879">MKNKYKINSGIKRKYKGRSKRELLSRLLPKSLTIGLKEQFIYAQMTGDNPDETIGSIIMLLLVAAVIGGILTFHFLNSALYGLGAVAAILFGGIFLSEALVAMIADSVSTKIEKVLPDMLLLMAANLRAGMIPENSFISSMKPEFGKLNNLLNKAAIETQAGKTFPEALLEMNDLTSSEFFKDSVRIISESIRSGAELHLILENLASNLLQNESIRSDMRAQVKSYSLFIFIAATLAGPLLYGVSSFLIGIMDSVGASTAGSTSATNLPSGTLGLFSGFSLPNISVTLIVTVAVINVIITTASSALLGGILNTGKAKNGIRNVPVYVAIGLGIFFMVRIGVSIFFASSNLTSSGSF</sequence>
<evidence type="ECO:0000256" key="3">
    <source>
        <dbReference type="ARBA" id="ARBA00022692"/>
    </source>
</evidence>
<dbReference type="PANTHER" id="PTHR35402">
    <property type="entry name" value="INTEGRAL MEMBRANE PROTEIN-RELATED"/>
    <property type="match status" value="1"/>
</dbReference>
<feature type="domain" description="Type II secretion system protein GspF" evidence="7">
    <location>
        <begin position="120"/>
        <end position="242"/>
    </location>
</feature>
<evidence type="ECO:0000256" key="2">
    <source>
        <dbReference type="ARBA" id="ARBA00022475"/>
    </source>
</evidence>
<organism evidence="8 9">
    <name type="scientific">Candidatus Parvarchaeum acidophilus ARMAN-5</name>
    <dbReference type="NCBI Taxonomy" id="662762"/>
    <lineage>
        <taxon>Archaea</taxon>
        <taxon>Candidatus Parvarchaeota</taxon>
        <taxon>Candidatus Parvarchaeum</taxon>
    </lineage>
</organism>
<keyword evidence="3 6" id="KW-0812">Transmembrane</keyword>
<proteinExistence type="predicted"/>
<accession>D6GUA8</accession>
<dbReference type="Proteomes" id="UP000009376">
    <property type="component" value="Unassembled WGS sequence"/>
</dbReference>
<dbReference type="InterPro" id="IPR056569">
    <property type="entry name" value="ArlJ-like"/>
</dbReference>
<dbReference type="EMBL" id="GG745545">
    <property type="protein sequence ID" value="EFD93164.1"/>
    <property type="molecule type" value="Genomic_DNA"/>
</dbReference>
<feature type="transmembrane region" description="Helical" evidence="6">
    <location>
        <begin position="284"/>
        <end position="311"/>
    </location>
</feature>
<dbReference type="InterPro" id="IPR018076">
    <property type="entry name" value="T2SS_GspF_dom"/>
</dbReference>
<dbReference type="PANTHER" id="PTHR35402:SF1">
    <property type="entry name" value="TYPE II SECRETION SYSTEM PROTEIN GSPF DOMAIN-CONTAINING PROTEIN"/>
    <property type="match status" value="1"/>
</dbReference>
<keyword evidence="2" id="KW-1003">Cell membrane</keyword>
<feature type="transmembrane region" description="Helical" evidence="6">
    <location>
        <begin position="226"/>
        <end position="252"/>
    </location>
</feature>
<gene>
    <name evidence="8" type="ORF">BJBARM5_0033</name>
</gene>
<evidence type="ECO:0000256" key="5">
    <source>
        <dbReference type="ARBA" id="ARBA00023136"/>
    </source>
</evidence>
<comment type="subcellular location">
    <subcellularLocation>
        <location evidence="1">Cell membrane</location>
        <topology evidence="1">Multi-pass membrane protein</topology>
    </subcellularLocation>
</comment>
<evidence type="ECO:0000259" key="7">
    <source>
        <dbReference type="Pfam" id="PF00482"/>
    </source>
</evidence>
<evidence type="ECO:0000313" key="9">
    <source>
        <dbReference type="Proteomes" id="UP000009376"/>
    </source>
</evidence>
<dbReference type="Pfam" id="PF00482">
    <property type="entry name" value="T2SSF"/>
    <property type="match status" value="1"/>
</dbReference>
<feature type="transmembrane region" description="Helical" evidence="6">
    <location>
        <begin position="323"/>
        <end position="346"/>
    </location>
</feature>
<dbReference type="AlphaFoldDB" id="D6GUA8"/>
<feature type="transmembrane region" description="Helical" evidence="6">
    <location>
        <begin position="54"/>
        <end position="76"/>
    </location>
</feature>